<reference evidence="16" key="4">
    <citation type="submission" date="2023-04" db="EMBL/GenBank/DDBJ databases">
        <title>Genomes of recent Mycoplasma hyosynoviae isolates 2023.</title>
        <authorList>
            <person name="Spergser J."/>
        </authorList>
    </citation>
    <scope>NUCLEOTIDE SEQUENCE</scope>
    <source>
        <strain evidence="16">SN1J23N</strain>
    </source>
</reference>
<dbReference type="Gene3D" id="3.40.50.720">
    <property type="entry name" value="NAD(P)-binding Rossmann-like Domain"/>
    <property type="match status" value="1"/>
</dbReference>
<feature type="binding site" evidence="9">
    <location>
        <position position="104"/>
    </location>
    <ligand>
        <name>substrate</name>
    </ligand>
</feature>
<dbReference type="GeneID" id="75105305"/>
<dbReference type="Proteomes" id="UP000294882">
    <property type="component" value="Unassembled WGS sequence"/>
</dbReference>
<dbReference type="Pfam" id="PF01210">
    <property type="entry name" value="NAD_Gly3P_dh_N"/>
    <property type="match status" value="1"/>
</dbReference>
<protein>
    <recommendedName>
        <fullName evidence="12">Glycerol-3-phosphate dehydrogenase</fullName>
        <ecNumber evidence="12">1.1.1.94</ecNumber>
    </recommendedName>
</protein>
<evidence type="ECO:0000256" key="1">
    <source>
        <dbReference type="ARBA" id="ARBA00011009"/>
    </source>
</evidence>
<evidence type="ECO:0000313" key="18">
    <source>
        <dbReference type="EMBL" id="UTO25690.1"/>
    </source>
</evidence>
<dbReference type="OrthoDB" id="9812273at2"/>
<evidence type="ECO:0000313" key="15">
    <source>
        <dbReference type="EMBL" id="ASI53976.1"/>
    </source>
</evidence>
<dbReference type="EC" id="1.1.1.94" evidence="12"/>
<dbReference type="RefSeq" id="WP_036441051.1">
    <property type="nucleotide sequence ID" value="NZ_CP008748.1"/>
</dbReference>
<evidence type="ECO:0000256" key="7">
    <source>
        <dbReference type="ARBA" id="ARBA00023264"/>
    </source>
</evidence>
<evidence type="ECO:0000313" key="17">
    <source>
        <dbReference type="EMBL" id="TDU97882.1"/>
    </source>
</evidence>
<feature type="domain" description="Glycerol-3-phosphate dehydrogenase NAD-dependent N-terminal" evidence="13">
    <location>
        <begin position="3"/>
        <end position="158"/>
    </location>
</feature>
<dbReference type="GO" id="GO:0051287">
    <property type="term" value="F:NAD binding"/>
    <property type="evidence" value="ECO:0007669"/>
    <property type="project" value="InterPro"/>
</dbReference>
<dbReference type="PRINTS" id="PR00077">
    <property type="entry name" value="GPDHDRGNASE"/>
</dbReference>
<organism evidence="18 21">
    <name type="scientific">Metamycoplasma hyosynoviae</name>
    <dbReference type="NCBI Taxonomy" id="29559"/>
    <lineage>
        <taxon>Bacteria</taxon>
        <taxon>Bacillati</taxon>
        <taxon>Mycoplasmatota</taxon>
        <taxon>Mycoplasmoidales</taxon>
        <taxon>Metamycoplasmataceae</taxon>
        <taxon>Metamycoplasma</taxon>
    </lineage>
</organism>
<evidence type="ECO:0000256" key="4">
    <source>
        <dbReference type="ARBA" id="ARBA00023027"/>
    </source>
</evidence>
<dbReference type="PANTHER" id="PTHR11728">
    <property type="entry name" value="GLYCEROL-3-PHOSPHATE DEHYDROGENASE"/>
    <property type="match status" value="1"/>
</dbReference>
<dbReference type="GO" id="GO:0005975">
    <property type="term" value="P:carbohydrate metabolic process"/>
    <property type="evidence" value="ECO:0007669"/>
    <property type="project" value="InterPro"/>
</dbReference>
<dbReference type="EMBL" id="JASBCP010000008">
    <property type="protein sequence ID" value="MDI3048256.1"/>
    <property type="molecule type" value="Genomic_DNA"/>
</dbReference>
<reference evidence="17 20" key="2">
    <citation type="submission" date="2019-03" db="EMBL/GenBank/DDBJ databases">
        <title>Genomic Encyclopedia of Archaeal and Bacterial Type Strains, Phase II (KMG-II): from individual species to whole genera.</title>
        <authorList>
            <person name="Goeker M."/>
        </authorList>
    </citation>
    <scope>NUCLEOTIDE SEQUENCE [LARGE SCALE GENOMIC DNA]</scope>
    <source>
        <strain evidence="17 20">ATCC 25591</strain>
    </source>
</reference>
<keyword evidence="19" id="KW-1185">Reference proteome</keyword>
<proteinExistence type="inferred from homology"/>
<reference evidence="18" key="3">
    <citation type="submission" date="2022-07" db="EMBL/GenBank/DDBJ databases">
        <title>Complete genome of Mycoplasma hyosynoviae B1.</title>
        <authorList>
            <person name="Spergser J."/>
        </authorList>
    </citation>
    <scope>NUCLEOTIDE SEQUENCE</scope>
    <source>
        <strain evidence="18">B1</strain>
    </source>
</reference>
<evidence type="ECO:0000313" key="19">
    <source>
        <dbReference type="Proteomes" id="UP000264882"/>
    </source>
</evidence>
<evidence type="ECO:0000256" key="5">
    <source>
        <dbReference type="ARBA" id="ARBA00023098"/>
    </source>
</evidence>
<evidence type="ECO:0000259" key="13">
    <source>
        <dbReference type="Pfam" id="PF01210"/>
    </source>
</evidence>
<feature type="binding site" evidence="10">
    <location>
        <position position="140"/>
    </location>
    <ligand>
        <name>NAD(+)</name>
        <dbReference type="ChEBI" id="CHEBI:57540"/>
    </ligand>
</feature>
<evidence type="ECO:0000256" key="9">
    <source>
        <dbReference type="PIRSR" id="PIRSR000114-2"/>
    </source>
</evidence>
<dbReference type="Proteomes" id="UP000264882">
    <property type="component" value="Chromosome"/>
</dbReference>
<dbReference type="EMBL" id="CP008748">
    <property type="protein sequence ID" value="ASI53976.1"/>
    <property type="molecule type" value="Genomic_DNA"/>
</dbReference>
<evidence type="ECO:0000256" key="2">
    <source>
        <dbReference type="ARBA" id="ARBA00022516"/>
    </source>
</evidence>
<reference evidence="15 19" key="1">
    <citation type="submission" date="2014-06" db="EMBL/GenBank/DDBJ databases">
        <title>The Whole Genome Sequence of Mycoplasma hyosynoviae strain ATCC 27095.</title>
        <authorList>
            <person name="Calcutt M.J."/>
            <person name="Foecking M.F."/>
        </authorList>
    </citation>
    <scope>NUCLEOTIDE SEQUENCE [LARGE SCALE GENOMIC DNA]</scope>
    <source>
        <strain evidence="15 19">M60</strain>
    </source>
</reference>
<sequence>MHKIVILGSGAMGTACAKIIKENGYEPLIYGINENELKDLENGKNEFYFPNVSLPFFKTTSSLEEAIKDADFIVISVPSAALNSLFPYVLEKLTKKVILINTCKGFWPQTTSTIHYKLKEISKNYKNVKDIVTLIGPSFAEEIVKNAITFVSGVSENLEAIQEVQKVFANTFFKILAQQDVTGAEIGSIYKNIIAIASGMLAGLGYNINTQAALITLSLREIRRFNKIAGGEEKTLFGLTCLGDLILTATSDKSRNYTFGKNYFLKNEKSSKKTVEGLASIKTIFEKYVLTNIVELPIVRTLYNILFLNKNPNECIKNLLKISPNKE</sequence>
<comment type="similarity">
    <text evidence="1 11">Belongs to the NAD-dependent glycerol-3-phosphate dehydrogenase family.</text>
</comment>
<evidence type="ECO:0000256" key="10">
    <source>
        <dbReference type="PIRSR" id="PIRSR000114-3"/>
    </source>
</evidence>
<dbReference type="Gene3D" id="1.10.1040.10">
    <property type="entry name" value="N-(1-d-carboxylethyl)-l-norvaline Dehydrogenase, domain 2"/>
    <property type="match status" value="1"/>
</dbReference>
<evidence type="ECO:0000256" key="6">
    <source>
        <dbReference type="ARBA" id="ARBA00023209"/>
    </source>
</evidence>
<dbReference type="PIRSF" id="PIRSF000114">
    <property type="entry name" value="Glycerol-3-P_dh"/>
    <property type="match status" value="1"/>
</dbReference>
<gene>
    <name evidence="17" type="ORF">JN03_0411</name>
    <name evidence="15" type="ORF">MHSN_02130</name>
    <name evidence="18" type="ORF">NMG93_02290</name>
    <name evidence="16" type="ORF">QJ129_03240</name>
</gene>
<dbReference type="EMBL" id="CP101127">
    <property type="protein sequence ID" value="UTO25690.1"/>
    <property type="molecule type" value="Genomic_DNA"/>
</dbReference>
<evidence type="ECO:0000259" key="14">
    <source>
        <dbReference type="Pfam" id="PF07479"/>
    </source>
</evidence>
<evidence type="ECO:0000313" key="16">
    <source>
        <dbReference type="EMBL" id="MDI3048256.1"/>
    </source>
</evidence>
<dbReference type="EMBL" id="SOCH01000003">
    <property type="protein sequence ID" value="TDU97882.1"/>
    <property type="molecule type" value="Genomic_DNA"/>
</dbReference>
<evidence type="ECO:0000313" key="20">
    <source>
        <dbReference type="Proteomes" id="UP000294882"/>
    </source>
</evidence>
<dbReference type="STRING" id="29559.NPL3_01070"/>
<feature type="binding site" evidence="10">
    <location>
        <position position="255"/>
    </location>
    <ligand>
        <name>NAD(+)</name>
        <dbReference type="ChEBI" id="CHEBI:57540"/>
    </ligand>
</feature>
<keyword evidence="7" id="KW-1208">Phospholipid metabolism</keyword>
<dbReference type="Proteomes" id="UP001233782">
    <property type="component" value="Unassembled WGS sequence"/>
</dbReference>
<dbReference type="Pfam" id="PF07479">
    <property type="entry name" value="NAD_Gly3P_dh_C"/>
    <property type="match status" value="1"/>
</dbReference>
<evidence type="ECO:0000256" key="11">
    <source>
        <dbReference type="RuleBase" id="RU000437"/>
    </source>
</evidence>
<evidence type="ECO:0000313" key="21">
    <source>
        <dbReference type="Proteomes" id="UP001059349"/>
    </source>
</evidence>
<keyword evidence="4 10" id="KW-0520">NAD</keyword>
<dbReference type="KEGG" id="mhyv:MHSN_02130"/>
<evidence type="ECO:0000256" key="12">
    <source>
        <dbReference type="RuleBase" id="RU000439"/>
    </source>
</evidence>
<keyword evidence="6" id="KW-0594">Phospholipid biosynthesis</keyword>
<dbReference type="PROSITE" id="PS51257">
    <property type="entry name" value="PROKAR_LIPOPROTEIN"/>
    <property type="match status" value="1"/>
</dbReference>
<keyword evidence="3 11" id="KW-0560">Oxidoreductase</keyword>
<dbReference type="GO" id="GO:0005829">
    <property type="term" value="C:cytosol"/>
    <property type="evidence" value="ECO:0007669"/>
    <property type="project" value="TreeGrafter"/>
</dbReference>
<dbReference type="SUPFAM" id="SSF51735">
    <property type="entry name" value="NAD(P)-binding Rossmann-fold domains"/>
    <property type="match status" value="1"/>
</dbReference>
<dbReference type="InterPro" id="IPR036291">
    <property type="entry name" value="NAD(P)-bd_dom_sf"/>
</dbReference>
<keyword evidence="5" id="KW-0443">Lipid metabolism</keyword>
<feature type="active site" description="Proton acceptor" evidence="8">
    <location>
        <position position="191"/>
    </location>
</feature>
<dbReference type="PANTHER" id="PTHR11728:SF1">
    <property type="entry name" value="GLYCEROL-3-PHOSPHATE DEHYDROGENASE [NAD(+)] 2, CHLOROPLASTIC"/>
    <property type="match status" value="1"/>
</dbReference>
<evidence type="ECO:0000256" key="8">
    <source>
        <dbReference type="PIRSR" id="PIRSR000114-1"/>
    </source>
</evidence>
<feature type="binding site" evidence="10">
    <location>
        <position position="273"/>
    </location>
    <ligand>
        <name>NAD(+)</name>
        <dbReference type="ChEBI" id="CHEBI:57540"/>
    </ligand>
</feature>
<dbReference type="InterPro" id="IPR006168">
    <property type="entry name" value="G3P_DH_NAD-dep"/>
</dbReference>
<feature type="domain" description="Glycerol-3-phosphate dehydrogenase NAD-dependent C-terminal" evidence="14">
    <location>
        <begin position="180"/>
        <end position="316"/>
    </location>
</feature>
<dbReference type="SUPFAM" id="SSF48179">
    <property type="entry name" value="6-phosphogluconate dehydrogenase C-terminal domain-like"/>
    <property type="match status" value="1"/>
</dbReference>
<dbReference type="InterPro" id="IPR006109">
    <property type="entry name" value="G3P_DH_NAD-dep_C"/>
</dbReference>
<feature type="binding site" evidence="9">
    <location>
        <begin position="255"/>
        <end position="256"/>
    </location>
    <ligand>
        <name>substrate</name>
    </ligand>
</feature>
<dbReference type="GO" id="GO:0008654">
    <property type="term" value="P:phospholipid biosynthetic process"/>
    <property type="evidence" value="ECO:0007669"/>
    <property type="project" value="UniProtKB-KW"/>
</dbReference>
<dbReference type="InterPro" id="IPR008927">
    <property type="entry name" value="6-PGluconate_DH-like_C_sf"/>
</dbReference>
<dbReference type="NCBIfam" id="NF000940">
    <property type="entry name" value="PRK00094.1-2"/>
    <property type="match status" value="1"/>
</dbReference>
<keyword evidence="2" id="KW-0444">Lipid biosynthesis</keyword>
<dbReference type="InterPro" id="IPR013328">
    <property type="entry name" value="6PGD_dom2"/>
</dbReference>
<comment type="catalytic activity">
    <reaction evidence="12">
        <text>sn-glycerol 3-phosphate + NADP(+) = dihydroxyacetone phosphate + NADPH + H(+)</text>
        <dbReference type="Rhea" id="RHEA:11096"/>
        <dbReference type="ChEBI" id="CHEBI:15378"/>
        <dbReference type="ChEBI" id="CHEBI:57597"/>
        <dbReference type="ChEBI" id="CHEBI:57642"/>
        <dbReference type="ChEBI" id="CHEBI:57783"/>
        <dbReference type="ChEBI" id="CHEBI:58349"/>
        <dbReference type="EC" id="1.1.1.94"/>
    </reaction>
</comment>
<evidence type="ECO:0000256" key="3">
    <source>
        <dbReference type="ARBA" id="ARBA00023002"/>
    </source>
</evidence>
<feature type="binding site" evidence="10">
    <location>
        <begin position="8"/>
        <end position="13"/>
    </location>
    <ligand>
        <name>NAD(+)</name>
        <dbReference type="ChEBI" id="CHEBI:57540"/>
    </ligand>
</feature>
<dbReference type="Proteomes" id="UP001059349">
    <property type="component" value="Chromosome"/>
</dbReference>
<name>A0A063YIR4_9BACT</name>
<dbReference type="GO" id="GO:0046168">
    <property type="term" value="P:glycerol-3-phosphate catabolic process"/>
    <property type="evidence" value="ECO:0007669"/>
    <property type="project" value="InterPro"/>
</dbReference>
<dbReference type="InterPro" id="IPR011128">
    <property type="entry name" value="G3P_DH_NAD-dep_N"/>
</dbReference>
<dbReference type="AlphaFoldDB" id="A0A063YIR4"/>
<accession>A0A063YIR4</accession>
<dbReference type="GO" id="GO:0047952">
    <property type="term" value="F:glycerol-3-phosphate dehydrogenase [NAD(P)+] activity"/>
    <property type="evidence" value="ECO:0007669"/>
    <property type="project" value="UniProtKB-EC"/>
</dbReference>